<proteinExistence type="predicted"/>
<reference evidence="4" key="1">
    <citation type="journal article" date="2022" name="Arch. Microbiol.">
        <title>Thiomicrorhabdus immobilis sp. nov., a mesophilic sulfur-oxidizing bacterium isolated from sediment of a brackish lake in northern Japan.</title>
        <authorList>
            <person name="Kojima H."/>
            <person name="Mochizuki J."/>
            <person name="Kanda M."/>
            <person name="Watanabe T."/>
            <person name="Fukui M."/>
        </authorList>
    </citation>
    <scope>NUCLEOTIDE SEQUENCE</scope>
    <source>
        <strain evidence="4">Am19</strain>
    </source>
</reference>
<keyword evidence="1" id="KW-0547">Nucleotide-binding</keyword>
<evidence type="ECO:0000259" key="3">
    <source>
        <dbReference type="SMART" id="SM00382"/>
    </source>
</evidence>
<dbReference type="SUPFAM" id="SSF52540">
    <property type="entry name" value="P-loop containing nucleoside triphosphate hydrolases"/>
    <property type="match status" value="1"/>
</dbReference>
<dbReference type="InterPro" id="IPR017871">
    <property type="entry name" value="ABC_transporter-like_CS"/>
</dbReference>
<protein>
    <submittedName>
        <fullName evidence="4">Iron ABC transporter ATP-binding protein FetA</fullName>
    </submittedName>
</protein>
<dbReference type="InterPro" id="IPR003439">
    <property type="entry name" value="ABC_transporter-like_ATP-bd"/>
</dbReference>
<evidence type="ECO:0000313" key="5">
    <source>
        <dbReference type="Proteomes" id="UP001054820"/>
    </source>
</evidence>
<dbReference type="Proteomes" id="UP001054820">
    <property type="component" value="Chromosome"/>
</dbReference>
<dbReference type="InterPro" id="IPR003593">
    <property type="entry name" value="AAA+_ATPase"/>
</dbReference>
<name>A0ABM7MFP7_9GAMM</name>
<dbReference type="PANTHER" id="PTHR43119:SF1">
    <property type="entry name" value="ABC TRANSPORTER DOMAIN-CONTAINING PROTEIN"/>
    <property type="match status" value="1"/>
</dbReference>
<organism evidence="4 5">
    <name type="scientific">Thiomicrorhabdus immobilis</name>
    <dbReference type="NCBI Taxonomy" id="2791037"/>
    <lineage>
        <taxon>Bacteria</taxon>
        <taxon>Pseudomonadati</taxon>
        <taxon>Pseudomonadota</taxon>
        <taxon>Gammaproteobacteria</taxon>
        <taxon>Thiotrichales</taxon>
        <taxon>Piscirickettsiaceae</taxon>
        <taxon>Thiomicrorhabdus</taxon>
    </lineage>
</organism>
<dbReference type="PROSITE" id="PS00211">
    <property type="entry name" value="ABC_TRANSPORTER_1"/>
    <property type="match status" value="1"/>
</dbReference>
<dbReference type="EMBL" id="AP024202">
    <property type="protein sequence ID" value="BCN94278.1"/>
    <property type="molecule type" value="Genomic_DNA"/>
</dbReference>
<gene>
    <name evidence="4" type="primary">ybbL</name>
    <name evidence="4" type="ORF">THMIRHAM_20630</name>
</gene>
<sequence length="188" mass="21402">MPNAVDLSLNRQQIWMVSGASGTGKSQFLKALADLIEHSGLVELYGQEQNQMCPEKWRSQVMYFSAETAWWRDHVAEHFDTQPDTEILNSVGLKPSILEKNPDDLSSGEKQRLALLRGLQYRPKVLLLDEITANLDPKSAQLVERLVVDYINTNQTCALWISHDEEQQQRLSCENCQLVFVAKEEGRS</sequence>
<dbReference type="InterPro" id="IPR027417">
    <property type="entry name" value="P-loop_NTPase"/>
</dbReference>
<dbReference type="PANTHER" id="PTHR43119">
    <property type="entry name" value="ABC TRANSPORT PROTEIN ATP-BINDING COMPONENT-RELATED"/>
    <property type="match status" value="1"/>
</dbReference>
<dbReference type="CDD" id="cd00267">
    <property type="entry name" value="ABC_ATPase"/>
    <property type="match status" value="1"/>
</dbReference>
<evidence type="ECO:0000256" key="1">
    <source>
        <dbReference type="ARBA" id="ARBA00022741"/>
    </source>
</evidence>
<dbReference type="Pfam" id="PF00005">
    <property type="entry name" value="ABC_tran"/>
    <property type="match status" value="1"/>
</dbReference>
<dbReference type="GO" id="GO:0005524">
    <property type="term" value="F:ATP binding"/>
    <property type="evidence" value="ECO:0007669"/>
    <property type="project" value="UniProtKB-KW"/>
</dbReference>
<dbReference type="SMART" id="SM00382">
    <property type="entry name" value="AAA"/>
    <property type="match status" value="1"/>
</dbReference>
<feature type="domain" description="AAA+ ATPase" evidence="3">
    <location>
        <begin position="11"/>
        <end position="184"/>
    </location>
</feature>
<keyword evidence="2 4" id="KW-0067">ATP-binding</keyword>
<keyword evidence="5" id="KW-1185">Reference proteome</keyword>
<accession>A0ABM7MFP7</accession>
<evidence type="ECO:0000313" key="4">
    <source>
        <dbReference type="EMBL" id="BCN94278.1"/>
    </source>
</evidence>
<evidence type="ECO:0000256" key="2">
    <source>
        <dbReference type="ARBA" id="ARBA00022840"/>
    </source>
</evidence>
<dbReference type="Gene3D" id="3.40.50.300">
    <property type="entry name" value="P-loop containing nucleotide triphosphate hydrolases"/>
    <property type="match status" value="1"/>
</dbReference>